<keyword evidence="4" id="KW-1185">Reference proteome</keyword>
<feature type="compositionally biased region" description="Basic and acidic residues" evidence="1">
    <location>
        <begin position="1"/>
        <end position="12"/>
    </location>
</feature>
<dbReference type="STRING" id="196109.A0A136J0P8"/>
<protein>
    <submittedName>
        <fullName evidence="3">Uncharacterized protein</fullName>
    </submittedName>
</protein>
<feature type="region of interest" description="Disordered" evidence="1">
    <location>
        <begin position="1"/>
        <end position="25"/>
    </location>
</feature>
<feature type="compositionally biased region" description="Pro residues" evidence="1">
    <location>
        <begin position="92"/>
        <end position="110"/>
    </location>
</feature>
<keyword evidence="2" id="KW-1133">Transmembrane helix</keyword>
<sequence>MSRSHNAEHDDNVSLASVDDDERQGLYMDDTKPAAASRAHRRSRSTVHGLHWLAQRLPSFRGAQRRTLAIAAIVAIVSLAIIAELVHVSSYTPPPPPPPPEPAQEPPQPPVDRNKQCTTWPVDDNGNYTSTVDYAKHHLKLDTVAPAGGWKKPAGVKVVGLIFFGRRRTVDLLDCYLEQNLAKNGGYLDKVLFLLHTRDETDRAFLKDLLGKRPEYEMVNPGECDGQDFSCMWDMFTDDDTIYIKIDDDIAYIHHDAIPQLVHTRLAEPHPLAISANLVNSQITGTLHSLFGAIWPFLPDPSTKPSFKAAESWRPSEKPRWPADKEVELKEQDLVELPAPYDGHTWLQLSDDFSYDVQKTPMGLSWNNDAGGESHHYATVWRSWAIAAQQHYSLFRNLELNRVSQYFFGRRIHYKAQQATLDRVANHTQAAKAKLPGGEQLYDTQYKRYNLNFIAIWGHDVKAIVPLSTDDEQDITVTRPRQLRRPFVIDTRVIVAHLSFYTQHGGIKTTDILDRWRAFANEMVCKPNNRKSPYDERCPGF</sequence>
<proteinExistence type="predicted"/>
<dbReference type="Proteomes" id="UP000070501">
    <property type="component" value="Unassembled WGS sequence"/>
</dbReference>
<evidence type="ECO:0000256" key="1">
    <source>
        <dbReference type="SAM" id="MobiDB-lite"/>
    </source>
</evidence>
<evidence type="ECO:0000256" key="2">
    <source>
        <dbReference type="SAM" id="Phobius"/>
    </source>
</evidence>
<dbReference type="EMBL" id="KQ964251">
    <property type="protein sequence ID" value="KXJ90791.1"/>
    <property type="molecule type" value="Genomic_DNA"/>
</dbReference>
<dbReference type="InParanoid" id="A0A136J0P8"/>
<keyword evidence="2" id="KW-0472">Membrane</keyword>
<feature type="region of interest" description="Disordered" evidence="1">
    <location>
        <begin position="92"/>
        <end position="124"/>
    </location>
</feature>
<organism evidence="3 4">
    <name type="scientific">Microdochium bolleyi</name>
    <dbReference type="NCBI Taxonomy" id="196109"/>
    <lineage>
        <taxon>Eukaryota</taxon>
        <taxon>Fungi</taxon>
        <taxon>Dikarya</taxon>
        <taxon>Ascomycota</taxon>
        <taxon>Pezizomycotina</taxon>
        <taxon>Sordariomycetes</taxon>
        <taxon>Xylariomycetidae</taxon>
        <taxon>Xylariales</taxon>
        <taxon>Microdochiaceae</taxon>
        <taxon>Microdochium</taxon>
    </lineage>
</organism>
<feature type="transmembrane region" description="Helical" evidence="2">
    <location>
        <begin position="68"/>
        <end position="88"/>
    </location>
</feature>
<evidence type="ECO:0000313" key="3">
    <source>
        <dbReference type="EMBL" id="KXJ90791.1"/>
    </source>
</evidence>
<dbReference type="OrthoDB" id="5593235at2759"/>
<accession>A0A136J0P8</accession>
<evidence type="ECO:0000313" key="4">
    <source>
        <dbReference type="Proteomes" id="UP000070501"/>
    </source>
</evidence>
<keyword evidence="2" id="KW-0812">Transmembrane</keyword>
<gene>
    <name evidence="3" type="ORF">Micbo1qcDRAFT_163417</name>
</gene>
<name>A0A136J0P8_9PEZI</name>
<reference evidence="4" key="1">
    <citation type="submission" date="2016-02" db="EMBL/GenBank/DDBJ databases">
        <title>Draft genome sequence of Microdochium bolleyi, a fungal endophyte of beachgrass.</title>
        <authorList>
            <consortium name="DOE Joint Genome Institute"/>
            <person name="David A.S."/>
            <person name="May G."/>
            <person name="Haridas S."/>
            <person name="Lim J."/>
            <person name="Wang M."/>
            <person name="Labutti K."/>
            <person name="Lipzen A."/>
            <person name="Barry K."/>
            <person name="Grigoriev I.V."/>
        </authorList>
    </citation>
    <scope>NUCLEOTIDE SEQUENCE [LARGE SCALE GENOMIC DNA]</scope>
    <source>
        <strain evidence="4">J235TASD1</strain>
    </source>
</reference>
<dbReference type="AlphaFoldDB" id="A0A136J0P8"/>